<dbReference type="PANTHER" id="PTHR43777">
    <property type="entry name" value="MOLYBDENUM COFACTOR CYTIDYLYLTRANSFERASE"/>
    <property type="match status" value="1"/>
</dbReference>
<sequence>MTDILEQHPKVTIILLAAGKASRYGSDEDNKLLAEFEGVPLVRRTALRASKSNANSVVVVVGFQAADIISVLAGLPINIATNRDFPLGISSSLMAGLTMPEARSADGVLVMLADMPTISTVNLNSVIDAFAADDGRSIVVAAHGGVRGNPVIIPKSLFGDLMSLEGDVGARNIIRHSGIPIVEVEIGAAALHDVDTTEAVIAAGGTV</sequence>
<dbReference type="SUPFAM" id="SSF53448">
    <property type="entry name" value="Nucleotide-diphospho-sugar transferases"/>
    <property type="match status" value="1"/>
</dbReference>
<dbReference type="EC" id="2.7.7.76" evidence="3"/>
<protein>
    <submittedName>
        <fullName evidence="3">Molybdenum cofactor cytidylyltransferase</fullName>
        <ecNumber evidence="3">2.7.7.76</ecNumber>
    </submittedName>
</protein>
<dbReference type="GO" id="GO:0061602">
    <property type="term" value="F:molybdenum cofactor cytidylyltransferase activity"/>
    <property type="evidence" value="ECO:0007669"/>
    <property type="project" value="UniProtKB-EC"/>
</dbReference>
<dbReference type="Pfam" id="PF12804">
    <property type="entry name" value="NTP_transf_3"/>
    <property type="match status" value="1"/>
</dbReference>
<name>A0AAW8M1R5_AGRTU</name>
<dbReference type="InterPro" id="IPR029044">
    <property type="entry name" value="Nucleotide-diphossugar_trans"/>
</dbReference>
<dbReference type="RefSeq" id="WP_064263923.1">
    <property type="nucleotide sequence ID" value="NZ_JAGIPD010000006.1"/>
</dbReference>
<dbReference type="Gene3D" id="3.90.550.10">
    <property type="entry name" value="Spore Coat Polysaccharide Biosynthesis Protein SpsA, Chain A"/>
    <property type="match status" value="1"/>
</dbReference>
<evidence type="ECO:0000313" key="3">
    <source>
        <dbReference type="EMBL" id="MDR6705265.1"/>
    </source>
</evidence>
<dbReference type="GeneID" id="61458384"/>
<dbReference type="InterPro" id="IPR025877">
    <property type="entry name" value="MobA-like_NTP_Trfase"/>
</dbReference>
<evidence type="ECO:0000313" key="4">
    <source>
        <dbReference type="Proteomes" id="UP001265315"/>
    </source>
</evidence>
<dbReference type="CDD" id="cd04182">
    <property type="entry name" value="GT_2_like_f"/>
    <property type="match status" value="1"/>
</dbReference>
<dbReference type="PANTHER" id="PTHR43777:SF1">
    <property type="entry name" value="MOLYBDENUM COFACTOR CYTIDYLYLTRANSFERASE"/>
    <property type="match status" value="1"/>
</dbReference>
<keyword evidence="1" id="KW-0460">Magnesium</keyword>
<gene>
    <name evidence="3" type="ORF">J2W61_005140</name>
</gene>
<feature type="domain" description="MobA-like NTP transferase" evidence="2">
    <location>
        <begin position="14"/>
        <end position="176"/>
    </location>
</feature>
<organism evidence="3 4">
    <name type="scientific">Agrobacterium tumefaciens</name>
    <dbReference type="NCBI Taxonomy" id="358"/>
    <lineage>
        <taxon>Bacteria</taxon>
        <taxon>Pseudomonadati</taxon>
        <taxon>Pseudomonadota</taxon>
        <taxon>Alphaproteobacteria</taxon>
        <taxon>Hyphomicrobiales</taxon>
        <taxon>Rhizobiaceae</taxon>
        <taxon>Rhizobium/Agrobacterium group</taxon>
        <taxon>Agrobacterium</taxon>
        <taxon>Agrobacterium tumefaciens complex</taxon>
    </lineage>
</organism>
<dbReference type="Proteomes" id="UP001265315">
    <property type="component" value="Unassembled WGS sequence"/>
</dbReference>
<evidence type="ECO:0000259" key="2">
    <source>
        <dbReference type="Pfam" id="PF12804"/>
    </source>
</evidence>
<dbReference type="EMBL" id="JAVDSW010000008">
    <property type="protein sequence ID" value="MDR6705265.1"/>
    <property type="molecule type" value="Genomic_DNA"/>
</dbReference>
<dbReference type="AlphaFoldDB" id="A0AAW8M1R5"/>
<accession>A0AAW8M1R5</accession>
<comment type="caution">
    <text evidence="3">The sequence shown here is derived from an EMBL/GenBank/DDBJ whole genome shotgun (WGS) entry which is preliminary data.</text>
</comment>
<reference evidence="3" key="1">
    <citation type="submission" date="2023-07" db="EMBL/GenBank/DDBJ databases">
        <title>Sorghum-associated microbial communities from plants grown in Nebraska, USA.</title>
        <authorList>
            <person name="Schachtman D."/>
        </authorList>
    </citation>
    <scope>NUCLEOTIDE SEQUENCE</scope>
    <source>
        <strain evidence="3">1457</strain>
    </source>
</reference>
<keyword evidence="3" id="KW-0808">Transferase</keyword>
<evidence type="ECO:0000256" key="1">
    <source>
        <dbReference type="ARBA" id="ARBA00022842"/>
    </source>
</evidence>
<proteinExistence type="predicted"/>
<keyword evidence="3" id="KW-0548">Nucleotidyltransferase</keyword>